<accession>A0A5N5HUK9</accession>
<evidence type="ECO:0000313" key="2">
    <source>
        <dbReference type="Proteomes" id="UP000327157"/>
    </source>
</evidence>
<dbReference type="AlphaFoldDB" id="A0A5N5HUK9"/>
<comment type="caution">
    <text evidence="1">The sequence shown here is derived from an EMBL/GenBank/DDBJ whole genome shotgun (WGS) entry which is preliminary data.</text>
</comment>
<proteinExistence type="predicted"/>
<name>A0A5N5HUK9_9ROSA</name>
<reference evidence="1 2" key="3">
    <citation type="submission" date="2019-11" db="EMBL/GenBank/DDBJ databases">
        <title>A de novo genome assembly of a pear dwarfing rootstock.</title>
        <authorList>
            <person name="Wang F."/>
            <person name="Wang J."/>
            <person name="Li S."/>
            <person name="Zhang Y."/>
            <person name="Fang M."/>
            <person name="Ma L."/>
            <person name="Zhao Y."/>
            <person name="Jiang S."/>
        </authorList>
    </citation>
    <scope>NUCLEOTIDE SEQUENCE [LARGE SCALE GENOMIC DNA]</scope>
    <source>
        <strain evidence="1">S2</strain>
        <tissue evidence="1">Leaf</tissue>
    </source>
</reference>
<keyword evidence="2" id="KW-1185">Reference proteome</keyword>
<dbReference type="EMBL" id="SMOL01000143">
    <property type="protein sequence ID" value="KAB2629862.1"/>
    <property type="molecule type" value="Genomic_DNA"/>
</dbReference>
<reference evidence="2" key="2">
    <citation type="submission" date="2019-10" db="EMBL/GenBank/DDBJ databases">
        <title>A de novo genome assembly of a pear dwarfing rootstock.</title>
        <authorList>
            <person name="Wang F."/>
            <person name="Wang J."/>
            <person name="Li S."/>
            <person name="Zhang Y."/>
            <person name="Fang M."/>
            <person name="Ma L."/>
            <person name="Zhao Y."/>
            <person name="Jiang S."/>
        </authorList>
    </citation>
    <scope>NUCLEOTIDE SEQUENCE [LARGE SCALE GENOMIC DNA]</scope>
</reference>
<gene>
    <name evidence="1" type="ORF">D8674_007381</name>
</gene>
<dbReference type="OrthoDB" id="1305878at2759"/>
<organism evidence="1 2">
    <name type="scientific">Pyrus ussuriensis x Pyrus communis</name>
    <dbReference type="NCBI Taxonomy" id="2448454"/>
    <lineage>
        <taxon>Eukaryota</taxon>
        <taxon>Viridiplantae</taxon>
        <taxon>Streptophyta</taxon>
        <taxon>Embryophyta</taxon>
        <taxon>Tracheophyta</taxon>
        <taxon>Spermatophyta</taxon>
        <taxon>Magnoliopsida</taxon>
        <taxon>eudicotyledons</taxon>
        <taxon>Gunneridae</taxon>
        <taxon>Pentapetalae</taxon>
        <taxon>rosids</taxon>
        <taxon>fabids</taxon>
        <taxon>Rosales</taxon>
        <taxon>Rosaceae</taxon>
        <taxon>Amygdaloideae</taxon>
        <taxon>Maleae</taxon>
        <taxon>Pyrus</taxon>
    </lineage>
</organism>
<dbReference type="Proteomes" id="UP000327157">
    <property type="component" value="Chromosome 12"/>
</dbReference>
<sequence length="124" mass="14062">MRIKEEEEEMAAAGGSQVVKVKREIIEACLSAVFVIRCQRRLQPFHSASIRSRPYFAKYYSQDIFPVKRKKVDAREVREHEANNPDVTPSSLGGCRFSAEEPLEIDDSAEYYPVSSCACNDLSK</sequence>
<protein>
    <submittedName>
        <fullName evidence="1">Uncharacterized protein</fullName>
    </submittedName>
</protein>
<evidence type="ECO:0000313" key="1">
    <source>
        <dbReference type="EMBL" id="KAB2629862.1"/>
    </source>
</evidence>
<reference evidence="1 2" key="1">
    <citation type="submission" date="2019-09" db="EMBL/GenBank/DDBJ databases">
        <authorList>
            <person name="Ou C."/>
        </authorList>
    </citation>
    <scope>NUCLEOTIDE SEQUENCE [LARGE SCALE GENOMIC DNA]</scope>
    <source>
        <strain evidence="1">S2</strain>
        <tissue evidence="1">Leaf</tissue>
    </source>
</reference>